<accession>A0A0A9D475</accession>
<keyword evidence="1" id="KW-0812">Transmembrane</keyword>
<evidence type="ECO:0000256" key="1">
    <source>
        <dbReference type="SAM" id="Phobius"/>
    </source>
</evidence>
<name>A0A0A9D475_ARUDO</name>
<proteinExistence type="predicted"/>
<dbReference type="AlphaFoldDB" id="A0A0A9D475"/>
<reference evidence="2" key="2">
    <citation type="journal article" date="2015" name="Data Brief">
        <title>Shoot transcriptome of the giant reed, Arundo donax.</title>
        <authorList>
            <person name="Barrero R.A."/>
            <person name="Guerrero F.D."/>
            <person name="Moolhuijzen P."/>
            <person name="Goolsby J.A."/>
            <person name="Tidwell J."/>
            <person name="Bellgard S.E."/>
            <person name="Bellgard M.I."/>
        </authorList>
    </citation>
    <scope>NUCLEOTIDE SEQUENCE</scope>
    <source>
        <tissue evidence="2">Shoot tissue taken approximately 20 cm above the soil surface</tissue>
    </source>
</reference>
<keyword evidence="1" id="KW-1133">Transmembrane helix</keyword>
<dbReference type="EMBL" id="GBRH01217440">
    <property type="protein sequence ID" value="JAD80455.1"/>
    <property type="molecule type" value="Transcribed_RNA"/>
</dbReference>
<protein>
    <submittedName>
        <fullName evidence="2">Uncharacterized protein</fullName>
    </submittedName>
</protein>
<keyword evidence="1" id="KW-0472">Membrane</keyword>
<feature type="transmembrane region" description="Helical" evidence="1">
    <location>
        <begin position="38"/>
        <end position="58"/>
    </location>
</feature>
<evidence type="ECO:0000313" key="2">
    <source>
        <dbReference type="EMBL" id="JAD80455.1"/>
    </source>
</evidence>
<feature type="transmembrane region" description="Helical" evidence="1">
    <location>
        <begin position="9"/>
        <end position="26"/>
    </location>
</feature>
<reference evidence="2" key="1">
    <citation type="submission" date="2014-09" db="EMBL/GenBank/DDBJ databases">
        <authorList>
            <person name="Magalhaes I.L.F."/>
            <person name="Oliveira U."/>
            <person name="Santos F.R."/>
            <person name="Vidigal T.H.D.A."/>
            <person name="Brescovit A.D."/>
            <person name="Santos A.J."/>
        </authorList>
    </citation>
    <scope>NUCLEOTIDE SEQUENCE</scope>
    <source>
        <tissue evidence="2">Shoot tissue taken approximately 20 cm above the soil surface</tissue>
    </source>
</reference>
<sequence length="88" mass="10526">MSHGSLEQIVWLIFDMLVTWLIYNEVPFIKVFHHLTKVIIYQCSKLLFLPLTVFPFSNTCKATFFYKMKFLNYLFSLIQLLHFTEAVN</sequence>
<organism evidence="2">
    <name type="scientific">Arundo donax</name>
    <name type="common">Giant reed</name>
    <name type="synonym">Donax arundinaceus</name>
    <dbReference type="NCBI Taxonomy" id="35708"/>
    <lineage>
        <taxon>Eukaryota</taxon>
        <taxon>Viridiplantae</taxon>
        <taxon>Streptophyta</taxon>
        <taxon>Embryophyta</taxon>
        <taxon>Tracheophyta</taxon>
        <taxon>Spermatophyta</taxon>
        <taxon>Magnoliopsida</taxon>
        <taxon>Liliopsida</taxon>
        <taxon>Poales</taxon>
        <taxon>Poaceae</taxon>
        <taxon>PACMAD clade</taxon>
        <taxon>Arundinoideae</taxon>
        <taxon>Arundineae</taxon>
        <taxon>Arundo</taxon>
    </lineage>
</organism>